<name>A0ABQ7GCN4_DUNSA</name>
<organism evidence="2 3">
    <name type="scientific">Dunaliella salina</name>
    <name type="common">Green alga</name>
    <name type="synonym">Protococcus salinus</name>
    <dbReference type="NCBI Taxonomy" id="3046"/>
    <lineage>
        <taxon>Eukaryota</taxon>
        <taxon>Viridiplantae</taxon>
        <taxon>Chlorophyta</taxon>
        <taxon>core chlorophytes</taxon>
        <taxon>Chlorophyceae</taxon>
        <taxon>CS clade</taxon>
        <taxon>Chlamydomonadales</taxon>
        <taxon>Dunaliellaceae</taxon>
        <taxon>Dunaliella</taxon>
    </lineage>
</organism>
<dbReference type="EMBL" id="MU069878">
    <property type="protein sequence ID" value="KAF5832376.1"/>
    <property type="molecule type" value="Genomic_DNA"/>
</dbReference>
<protein>
    <submittedName>
        <fullName evidence="2">Uncharacterized protein</fullName>
    </submittedName>
</protein>
<keyword evidence="3" id="KW-1185">Reference proteome</keyword>
<accession>A0ABQ7GCN4</accession>
<comment type="caution">
    <text evidence="2">The sequence shown here is derived from an EMBL/GenBank/DDBJ whole genome shotgun (WGS) entry which is preliminary data.</text>
</comment>
<gene>
    <name evidence="2" type="ORF">DUNSADRAFT_11748</name>
</gene>
<proteinExistence type="predicted"/>
<feature type="region of interest" description="Disordered" evidence="1">
    <location>
        <begin position="101"/>
        <end position="130"/>
    </location>
</feature>
<evidence type="ECO:0000256" key="1">
    <source>
        <dbReference type="SAM" id="MobiDB-lite"/>
    </source>
</evidence>
<dbReference type="Proteomes" id="UP000815325">
    <property type="component" value="Unassembled WGS sequence"/>
</dbReference>
<evidence type="ECO:0000313" key="2">
    <source>
        <dbReference type="EMBL" id="KAF5832376.1"/>
    </source>
</evidence>
<sequence>MWSAGTWALGDSAGPVAEAMEHDEATTIKQHPQQRQWKQPTHEATPIMEAMEHNPAKPTLRASSCVEPIAPGGSVLWDAEVEAGQGARKAASHWGWLARGRRGSWPEEGETSSQASKEWDGSGAYKGKKKYQVWRGAASEVDEDKQKWHNYHVTVRERKARQAGSVSAM</sequence>
<evidence type="ECO:0000313" key="3">
    <source>
        <dbReference type="Proteomes" id="UP000815325"/>
    </source>
</evidence>
<reference evidence="2" key="1">
    <citation type="submission" date="2017-08" db="EMBL/GenBank/DDBJ databases">
        <authorList>
            <person name="Polle J.E."/>
            <person name="Barry K."/>
            <person name="Cushman J."/>
            <person name="Schmutz J."/>
            <person name="Tran D."/>
            <person name="Hathwaick L.T."/>
            <person name="Yim W.C."/>
            <person name="Jenkins J."/>
            <person name="Mckie-Krisberg Z.M."/>
            <person name="Prochnik S."/>
            <person name="Lindquist E."/>
            <person name="Dockter R.B."/>
            <person name="Adam C."/>
            <person name="Molina H."/>
            <person name="Bunkerborg J."/>
            <person name="Jin E."/>
            <person name="Buchheim M."/>
            <person name="Magnuson J."/>
        </authorList>
    </citation>
    <scope>NUCLEOTIDE SEQUENCE</scope>
    <source>
        <strain evidence="2">CCAP 19/18</strain>
    </source>
</reference>
<feature type="non-terminal residue" evidence="2">
    <location>
        <position position="169"/>
    </location>
</feature>